<evidence type="ECO:0000259" key="7">
    <source>
        <dbReference type="Pfam" id="PF00294"/>
    </source>
</evidence>
<dbReference type="PANTHER" id="PTHR43085:SF1">
    <property type="entry name" value="PSEUDOURIDINE KINASE-RELATED"/>
    <property type="match status" value="1"/>
</dbReference>
<dbReference type="EMBL" id="JAUHPX010000001">
    <property type="protein sequence ID" value="MDN4486682.1"/>
    <property type="molecule type" value="Genomic_DNA"/>
</dbReference>
<evidence type="ECO:0000313" key="8">
    <source>
        <dbReference type="EMBL" id="MDN4486682.1"/>
    </source>
</evidence>
<dbReference type="GO" id="GO:0005524">
    <property type="term" value="F:ATP binding"/>
    <property type="evidence" value="ECO:0007669"/>
    <property type="project" value="UniProtKB-KW"/>
</dbReference>
<name>A0AAW7M7P5_9MICO</name>
<dbReference type="PRINTS" id="PR00990">
    <property type="entry name" value="RIBOKINASE"/>
</dbReference>
<evidence type="ECO:0000256" key="6">
    <source>
        <dbReference type="RuleBase" id="RU003704"/>
    </source>
</evidence>
<feature type="domain" description="Carbohydrate kinase PfkB" evidence="7">
    <location>
        <begin position="5"/>
        <end position="296"/>
    </location>
</feature>
<dbReference type="InterPro" id="IPR029056">
    <property type="entry name" value="Ribokinase-like"/>
</dbReference>
<dbReference type="Pfam" id="PF00294">
    <property type="entry name" value="PfkB"/>
    <property type="match status" value="1"/>
</dbReference>
<dbReference type="AlphaFoldDB" id="A0AAW7M7P5"/>
<evidence type="ECO:0000256" key="5">
    <source>
        <dbReference type="ARBA" id="ARBA00022840"/>
    </source>
</evidence>
<dbReference type="GO" id="GO:0008865">
    <property type="term" value="F:fructokinase activity"/>
    <property type="evidence" value="ECO:0007669"/>
    <property type="project" value="UniProtKB-ARBA"/>
</dbReference>
<accession>A0AAW7M7P5</accession>
<dbReference type="PROSITE" id="PS00584">
    <property type="entry name" value="PFKB_KINASES_2"/>
    <property type="match status" value="1"/>
</dbReference>
<dbReference type="InterPro" id="IPR050306">
    <property type="entry name" value="PfkB_Carbo_kinase"/>
</dbReference>
<dbReference type="InterPro" id="IPR011611">
    <property type="entry name" value="PfkB_dom"/>
</dbReference>
<proteinExistence type="inferred from homology"/>
<dbReference type="Proteomes" id="UP001172737">
    <property type="component" value="Unassembled WGS sequence"/>
</dbReference>
<keyword evidence="9" id="KW-1185">Reference proteome</keyword>
<dbReference type="Gene3D" id="3.40.1190.20">
    <property type="match status" value="1"/>
</dbReference>
<evidence type="ECO:0000313" key="9">
    <source>
        <dbReference type="Proteomes" id="UP001172737"/>
    </source>
</evidence>
<dbReference type="GO" id="GO:0006000">
    <property type="term" value="P:fructose metabolic process"/>
    <property type="evidence" value="ECO:0007669"/>
    <property type="project" value="UniProtKB-ARBA"/>
</dbReference>
<keyword evidence="4 6" id="KW-0418">Kinase</keyword>
<keyword evidence="3" id="KW-0547">Nucleotide-binding</keyword>
<evidence type="ECO:0000256" key="4">
    <source>
        <dbReference type="ARBA" id="ARBA00022777"/>
    </source>
</evidence>
<sequence length="304" mass="30767">MGTAILTVGECVLDVVRMPDGTEAAHAGGSPANVAVGLSRLGQQVRLLTELGDDAAAVPIRAHLDASGVATVIAPSSVRTPVATAVIGPDGAATYEFDIAWTLEASGLDLDAGHLHTGSIAAHLDPGAAAVTAMVEAARGHATVSYDPNVRPSLVGDRAEVVARTEHLVALSDVVKASDEDLLWLYPGVDTDEAVRAWSLLGPALVVATLGAEGSLACLRGHMIAIAPLHVDVADTVGAGDSYMAALLDGLARARLLGPQGRQELAAVDSATVEDIVSRAARAAAITVSRAGANPPTLTELDGA</sequence>
<keyword evidence="2 6" id="KW-0808">Transferase</keyword>
<comment type="similarity">
    <text evidence="1 6">Belongs to the carbohydrate kinase PfkB family.</text>
</comment>
<evidence type="ECO:0000256" key="2">
    <source>
        <dbReference type="ARBA" id="ARBA00022679"/>
    </source>
</evidence>
<gene>
    <name evidence="8" type="ORF">QQX10_00705</name>
</gene>
<keyword evidence="5" id="KW-0067">ATP-binding</keyword>
<protein>
    <submittedName>
        <fullName evidence="8">Carbohydrate kinase</fullName>
        <ecNumber evidence="8">2.7.1.-</ecNumber>
    </submittedName>
</protein>
<dbReference type="PROSITE" id="PS00583">
    <property type="entry name" value="PFKB_KINASES_1"/>
    <property type="match status" value="1"/>
</dbReference>
<comment type="caution">
    <text evidence="8">The sequence shown here is derived from an EMBL/GenBank/DDBJ whole genome shotgun (WGS) entry which is preliminary data.</text>
</comment>
<dbReference type="PANTHER" id="PTHR43085">
    <property type="entry name" value="HEXOKINASE FAMILY MEMBER"/>
    <property type="match status" value="1"/>
</dbReference>
<dbReference type="InterPro" id="IPR002139">
    <property type="entry name" value="Ribo/fructo_kinase"/>
</dbReference>
<dbReference type="EC" id="2.7.1.-" evidence="8"/>
<dbReference type="InterPro" id="IPR002173">
    <property type="entry name" value="Carboh/pur_kinase_PfkB_CS"/>
</dbReference>
<evidence type="ECO:0000256" key="1">
    <source>
        <dbReference type="ARBA" id="ARBA00010688"/>
    </source>
</evidence>
<evidence type="ECO:0000256" key="3">
    <source>
        <dbReference type="ARBA" id="ARBA00022741"/>
    </source>
</evidence>
<organism evidence="8 9">
    <name type="scientific">Demequina lignilytica</name>
    <dbReference type="NCBI Taxonomy" id="3051663"/>
    <lineage>
        <taxon>Bacteria</taxon>
        <taxon>Bacillati</taxon>
        <taxon>Actinomycetota</taxon>
        <taxon>Actinomycetes</taxon>
        <taxon>Micrococcales</taxon>
        <taxon>Demequinaceae</taxon>
        <taxon>Demequina</taxon>
    </lineage>
</organism>
<reference evidence="8" key="1">
    <citation type="submission" date="2023-06" db="EMBL/GenBank/DDBJ databases">
        <title>Sysu t00039.</title>
        <authorList>
            <person name="Gao L."/>
            <person name="Fang B.-Z."/>
            <person name="Li W.-J."/>
        </authorList>
    </citation>
    <scope>NUCLEOTIDE SEQUENCE</scope>
    <source>
        <strain evidence="8">SYSU T00039</strain>
    </source>
</reference>
<dbReference type="SUPFAM" id="SSF53613">
    <property type="entry name" value="Ribokinase-like"/>
    <property type="match status" value="1"/>
</dbReference>
<dbReference type="CDD" id="cd01167">
    <property type="entry name" value="bac_FRK"/>
    <property type="match status" value="1"/>
</dbReference>